<keyword evidence="3" id="KW-1185">Reference proteome</keyword>
<dbReference type="AlphaFoldDB" id="A0A848FDD2"/>
<sequence>MPDIQPQAFDLQSLHGLNSSARHFLGDLRQRMFEPQPRKVPPVFNGGQVAALCGIDAKHQNYLRTRPERGLPQGVPAAGGRRAYTLAETRAWIGALTTLPARPKGKSAATIATVNFKGGSGKTTTTMHLAQALTLMGRRVLVVDLDPQGSATTLAGWLPGADVEEKDTALSIFTGGDSSPKDLTHAVRPSYWDGLDIVPATPDLFAAEAALPQLAARADSEWWALLHTALQPLAPAYDYILIDTAPSLSYMAVNAAMAADGLLMPLPPENLDYASSVAYWGLLQDLLMTLREGFGVDKRFAWMRVLLNKTDATNVASSLVRDRIIQTYGPYILPVEIPRSPVASLGGLQFGTLYDMTKYEGSARTYAKLRDASDEVARIIDSLTQATVWRIEQ</sequence>
<evidence type="ECO:0000259" key="1">
    <source>
        <dbReference type="Pfam" id="PF13614"/>
    </source>
</evidence>
<comment type="caution">
    <text evidence="2">The sequence shown here is derived from an EMBL/GenBank/DDBJ whole genome shotgun (WGS) entry which is preliminary data.</text>
</comment>
<dbReference type="InterPro" id="IPR025669">
    <property type="entry name" value="AAA_dom"/>
</dbReference>
<dbReference type="PANTHER" id="PTHR13696:SF52">
    <property type="entry name" value="PARA FAMILY PROTEIN CT_582"/>
    <property type="match status" value="1"/>
</dbReference>
<dbReference type="EMBL" id="JABBFW010000017">
    <property type="protein sequence ID" value="NML17378.1"/>
    <property type="molecule type" value="Genomic_DNA"/>
</dbReference>
<dbReference type="SUPFAM" id="SSF52540">
    <property type="entry name" value="P-loop containing nucleoside triphosphate hydrolases"/>
    <property type="match status" value="1"/>
</dbReference>
<reference evidence="2 3" key="1">
    <citation type="submission" date="2020-04" db="EMBL/GenBank/DDBJ databases">
        <title>Azohydromonas sp. isolated from soil.</title>
        <authorList>
            <person name="Dahal R.H."/>
        </authorList>
    </citation>
    <scope>NUCLEOTIDE SEQUENCE [LARGE SCALE GENOMIC DNA]</scope>
    <source>
        <strain evidence="2 3">G-1-1-14</strain>
    </source>
</reference>
<dbReference type="Pfam" id="PF13614">
    <property type="entry name" value="AAA_31"/>
    <property type="match status" value="1"/>
</dbReference>
<evidence type="ECO:0000313" key="2">
    <source>
        <dbReference type="EMBL" id="NML17378.1"/>
    </source>
</evidence>
<dbReference type="PANTHER" id="PTHR13696">
    <property type="entry name" value="P-LOOP CONTAINING NUCLEOSIDE TRIPHOSPHATE HYDROLASE"/>
    <property type="match status" value="1"/>
</dbReference>
<dbReference type="InterPro" id="IPR027417">
    <property type="entry name" value="P-loop_NTPase"/>
</dbReference>
<gene>
    <name evidence="2" type="ORF">HHL10_20600</name>
</gene>
<dbReference type="RefSeq" id="WP_169162279.1">
    <property type="nucleotide sequence ID" value="NZ_JABBFW010000017.1"/>
</dbReference>
<feature type="domain" description="AAA" evidence="1">
    <location>
        <begin position="110"/>
        <end position="270"/>
    </location>
</feature>
<dbReference type="Gene3D" id="3.40.50.300">
    <property type="entry name" value="P-loop containing nucleotide triphosphate hydrolases"/>
    <property type="match status" value="1"/>
</dbReference>
<dbReference type="InterPro" id="IPR050678">
    <property type="entry name" value="DNA_Partitioning_ATPase"/>
</dbReference>
<organism evidence="2 3">
    <name type="scientific">Azohydromonas caseinilytica</name>
    <dbReference type="NCBI Taxonomy" id="2728836"/>
    <lineage>
        <taxon>Bacteria</taxon>
        <taxon>Pseudomonadati</taxon>
        <taxon>Pseudomonadota</taxon>
        <taxon>Betaproteobacteria</taxon>
        <taxon>Burkholderiales</taxon>
        <taxon>Sphaerotilaceae</taxon>
        <taxon>Azohydromonas</taxon>
    </lineage>
</organism>
<name>A0A848FDD2_9BURK</name>
<dbReference type="CDD" id="cd02042">
    <property type="entry name" value="ParAB_family"/>
    <property type="match status" value="1"/>
</dbReference>
<proteinExistence type="predicted"/>
<accession>A0A848FDD2</accession>
<evidence type="ECO:0000313" key="3">
    <source>
        <dbReference type="Proteomes" id="UP000574067"/>
    </source>
</evidence>
<protein>
    <submittedName>
        <fullName evidence="2">AAA family ATPase</fullName>
    </submittedName>
</protein>
<dbReference type="Proteomes" id="UP000574067">
    <property type="component" value="Unassembled WGS sequence"/>
</dbReference>